<dbReference type="Gene3D" id="3.40.50.2300">
    <property type="match status" value="1"/>
</dbReference>
<dbReference type="Proteomes" id="UP001501074">
    <property type="component" value="Unassembled WGS sequence"/>
</dbReference>
<sequence>MIAKEAIAATTATATSQANRVPTNRRFTQITSVGTIALSRVGVDPDIQNVRNHSSAGSVAHVAVILIIEDDAGIRAALSRALTDRGHAVQWQPGGLPGLQSVIDDRPDVVLLDLGLPDVDGIQVLTMLRAVSEVPVIVVTARDEDTDAVKALDAGADDFVTKPFGADHLDARIRAVLRRGGPQKTEGPLTVGGLALDARTRVATLDGEPLELSRKEFDLLLALAQRAGEVVSKRELLAEVWQQPYGGGDRTIDVHLSWLRRKLGESAAEPRYLHSTRGVGIRLVAPGAD</sequence>
<organism evidence="9 10">
    <name type="scientific">Kineosporia mesophila</name>
    <dbReference type="NCBI Taxonomy" id="566012"/>
    <lineage>
        <taxon>Bacteria</taxon>
        <taxon>Bacillati</taxon>
        <taxon>Actinomycetota</taxon>
        <taxon>Actinomycetes</taxon>
        <taxon>Kineosporiales</taxon>
        <taxon>Kineosporiaceae</taxon>
        <taxon>Kineosporia</taxon>
    </lineage>
</organism>
<dbReference type="EMBL" id="BAAAZO010000003">
    <property type="protein sequence ID" value="GAA3606929.1"/>
    <property type="molecule type" value="Genomic_DNA"/>
</dbReference>
<evidence type="ECO:0000256" key="6">
    <source>
        <dbReference type="PROSITE-ProRule" id="PRU01091"/>
    </source>
</evidence>
<evidence type="ECO:0000256" key="1">
    <source>
        <dbReference type="ARBA" id="ARBA00022553"/>
    </source>
</evidence>
<dbReference type="PANTHER" id="PTHR48111:SF4">
    <property type="entry name" value="DNA-BINDING DUAL TRANSCRIPTIONAL REGULATOR OMPR"/>
    <property type="match status" value="1"/>
</dbReference>
<protein>
    <submittedName>
        <fullName evidence="9">Response regulator transcription factor</fullName>
    </submittedName>
</protein>
<keyword evidence="3 6" id="KW-0238">DNA-binding</keyword>
<evidence type="ECO:0000313" key="9">
    <source>
        <dbReference type="EMBL" id="GAA3606929.1"/>
    </source>
</evidence>
<name>A0ABP6ZI69_9ACTN</name>
<dbReference type="InterPro" id="IPR036388">
    <property type="entry name" value="WH-like_DNA-bd_sf"/>
</dbReference>
<comment type="caution">
    <text evidence="9">The sequence shown here is derived from an EMBL/GenBank/DDBJ whole genome shotgun (WGS) entry which is preliminary data.</text>
</comment>
<dbReference type="SMART" id="SM00448">
    <property type="entry name" value="REC"/>
    <property type="match status" value="1"/>
</dbReference>
<evidence type="ECO:0000256" key="4">
    <source>
        <dbReference type="ARBA" id="ARBA00023163"/>
    </source>
</evidence>
<gene>
    <name evidence="9" type="ORF">GCM10022223_23600</name>
</gene>
<dbReference type="Gene3D" id="6.10.250.690">
    <property type="match status" value="1"/>
</dbReference>
<evidence type="ECO:0000259" key="8">
    <source>
        <dbReference type="PROSITE" id="PS51755"/>
    </source>
</evidence>
<keyword evidence="1 5" id="KW-0597">Phosphoprotein</keyword>
<keyword evidence="2" id="KW-0805">Transcription regulation</keyword>
<accession>A0ABP6ZI69</accession>
<evidence type="ECO:0000256" key="5">
    <source>
        <dbReference type="PROSITE-ProRule" id="PRU00169"/>
    </source>
</evidence>
<dbReference type="SMART" id="SM00862">
    <property type="entry name" value="Trans_reg_C"/>
    <property type="match status" value="1"/>
</dbReference>
<reference evidence="10" key="1">
    <citation type="journal article" date="2019" name="Int. J. Syst. Evol. Microbiol.">
        <title>The Global Catalogue of Microorganisms (GCM) 10K type strain sequencing project: providing services to taxonomists for standard genome sequencing and annotation.</title>
        <authorList>
            <consortium name="The Broad Institute Genomics Platform"/>
            <consortium name="The Broad Institute Genome Sequencing Center for Infectious Disease"/>
            <person name="Wu L."/>
            <person name="Ma J."/>
        </authorList>
    </citation>
    <scope>NUCLEOTIDE SEQUENCE [LARGE SCALE GENOMIC DNA]</scope>
    <source>
        <strain evidence="10">JCM 16902</strain>
    </source>
</reference>
<dbReference type="InterPro" id="IPR011006">
    <property type="entry name" value="CheY-like_superfamily"/>
</dbReference>
<dbReference type="Pfam" id="PF00072">
    <property type="entry name" value="Response_reg"/>
    <property type="match status" value="1"/>
</dbReference>
<feature type="domain" description="OmpR/PhoB-type" evidence="8">
    <location>
        <begin position="186"/>
        <end position="285"/>
    </location>
</feature>
<evidence type="ECO:0000313" key="10">
    <source>
        <dbReference type="Proteomes" id="UP001501074"/>
    </source>
</evidence>
<feature type="DNA-binding region" description="OmpR/PhoB-type" evidence="6">
    <location>
        <begin position="186"/>
        <end position="285"/>
    </location>
</feature>
<dbReference type="CDD" id="cd00383">
    <property type="entry name" value="trans_reg_C"/>
    <property type="match status" value="1"/>
</dbReference>
<dbReference type="PROSITE" id="PS50110">
    <property type="entry name" value="RESPONSE_REGULATORY"/>
    <property type="match status" value="1"/>
</dbReference>
<dbReference type="PANTHER" id="PTHR48111">
    <property type="entry name" value="REGULATOR OF RPOS"/>
    <property type="match status" value="1"/>
</dbReference>
<dbReference type="Gene3D" id="1.10.10.10">
    <property type="entry name" value="Winged helix-like DNA-binding domain superfamily/Winged helix DNA-binding domain"/>
    <property type="match status" value="1"/>
</dbReference>
<dbReference type="Pfam" id="PF00486">
    <property type="entry name" value="Trans_reg_C"/>
    <property type="match status" value="1"/>
</dbReference>
<evidence type="ECO:0000259" key="7">
    <source>
        <dbReference type="PROSITE" id="PS50110"/>
    </source>
</evidence>
<dbReference type="InterPro" id="IPR001789">
    <property type="entry name" value="Sig_transdc_resp-reg_receiver"/>
</dbReference>
<keyword evidence="10" id="KW-1185">Reference proteome</keyword>
<dbReference type="InterPro" id="IPR039420">
    <property type="entry name" value="WalR-like"/>
</dbReference>
<dbReference type="SUPFAM" id="SSF52172">
    <property type="entry name" value="CheY-like"/>
    <property type="match status" value="1"/>
</dbReference>
<evidence type="ECO:0000256" key="2">
    <source>
        <dbReference type="ARBA" id="ARBA00023015"/>
    </source>
</evidence>
<proteinExistence type="predicted"/>
<keyword evidence="4" id="KW-0804">Transcription</keyword>
<dbReference type="PROSITE" id="PS51755">
    <property type="entry name" value="OMPR_PHOB"/>
    <property type="match status" value="1"/>
</dbReference>
<feature type="domain" description="Response regulatory" evidence="7">
    <location>
        <begin position="64"/>
        <end position="177"/>
    </location>
</feature>
<evidence type="ECO:0000256" key="3">
    <source>
        <dbReference type="ARBA" id="ARBA00023125"/>
    </source>
</evidence>
<feature type="modified residue" description="4-aspartylphosphate" evidence="5">
    <location>
        <position position="113"/>
    </location>
</feature>
<dbReference type="InterPro" id="IPR001867">
    <property type="entry name" value="OmpR/PhoB-type_DNA-bd"/>
</dbReference>